<dbReference type="PANTHER" id="PTHR32108">
    <property type="entry name" value="DNA-DIRECTED RNA POLYMERASE SUBUNIT ALPHA"/>
    <property type="match status" value="1"/>
</dbReference>
<evidence type="ECO:0000313" key="1">
    <source>
        <dbReference type="EMBL" id="KYP39771.1"/>
    </source>
</evidence>
<dbReference type="Proteomes" id="UP000075243">
    <property type="component" value="Unassembled WGS sequence"/>
</dbReference>
<organism evidence="1 2">
    <name type="scientific">Cajanus cajan</name>
    <name type="common">Pigeon pea</name>
    <name type="synonym">Cajanus indicus</name>
    <dbReference type="NCBI Taxonomy" id="3821"/>
    <lineage>
        <taxon>Eukaryota</taxon>
        <taxon>Viridiplantae</taxon>
        <taxon>Streptophyta</taxon>
        <taxon>Embryophyta</taxon>
        <taxon>Tracheophyta</taxon>
        <taxon>Spermatophyta</taxon>
        <taxon>Magnoliopsida</taxon>
        <taxon>eudicotyledons</taxon>
        <taxon>Gunneridae</taxon>
        <taxon>Pentapetalae</taxon>
        <taxon>rosids</taxon>
        <taxon>fabids</taxon>
        <taxon>Fabales</taxon>
        <taxon>Fabaceae</taxon>
        <taxon>Papilionoideae</taxon>
        <taxon>50 kb inversion clade</taxon>
        <taxon>NPAAA clade</taxon>
        <taxon>indigoferoid/millettioid clade</taxon>
        <taxon>Phaseoleae</taxon>
        <taxon>Cajanus</taxon>
    </lineage>
</organism>
<accession>A0A151RB41</accession>
<protein>
    <submittedName>
        <fullName evidence="1">Uncharacterized protein</fullName>
    </submittedName>
</protein>
<dbReference type="EMBL" id="KQ483883">
    <property type="protein sequence ID" value="KYP39771.1"/>
    <property type="molecule type" value="Genomic_DNA"/>
</dbReference>
<keyword evidence="2" id="KW-1185">Reference proteome</keyword>
<evidence type="ECO:0000313" key="2">
    <source>
        <dbReference type="Proteomes" id="UP000075243"/>
    </source>
</evidence>
<name>A0A151RB41_CAJCA</name>
<reference evidence="1" key="1">
    <citation type="journal article" date="2012" name="Nat. Biotechnol.">
        <title>Draft genome sequence of pigeonpea (Cajanus cajan), an orphan legume crop of resource-poor farmers.</title>
        <authorList>
            <person name="Varshney R.K."/>
            <person name="Chen W."/>
            <person name="Li Y."/>
            <person name="Bharti A.K."/>
            <person name="Saxena R.K."/>
            <person name="Schlueter J.A."/>
            <person name="Donoghue M.T."/>
            <person name="Azam S."/>
            <person name="Fan G."/>
            <person name="Whaley A.M."/>
            <person name="Farmer A.D."/>
            <person name="Sheridan J."/>
            <person name="Iwata A."/>
            <person name="Tuteja R."/>
            <person name="Penmetsa R.V."/>
            <person name="Wu W."/>
            <person name="Upadhyaya H.D."/>
            <person name="Yang S.P."/>
            <person name="Shah T."/>
            <person name="Saxena K.B."/>
            <person name="Michael T."/>
            <person name="McCombie W.R."/>
            <person name="Yang B."/>
            <person name="Zhang G."/>
            <person name="Yang H."/>
            <person name="Wang J."/>
            <person name="Spillane C."/>
            <person name="Cook D.R."/>
            <person name="May G.D."/>
            <person name="Xu X."/>
            <person name="Jackson S.A."/>
        </authorList>
    </citation>
    <scope>NUCLEOTIDE SEQUENCE [LARGE SCALE GENOMIC DNA]</scope>
</reference>
<dbReference type="Gramene" id="C.cajan_39643.t">
    <property type="protein sequence ID" value="C.cajan_39643.t"/>
    <property type="gene ID" value="C.cajan_39643"/>
</dbReference>
<dbReference type="AlphaFoldDB" id="A0A151RB41"/>
<gene>
    <name evidence="1" type="ORF">KK1_038909</name>
</gene>
<sequence length="117" mass="13810">MYYRKIAAHIGNEKLLIHYFQKSLFDVGMEKVVDKIPTTHAKLLPQLLEASMLVRLSPLKKFDPPYPTWYRPKEWCDYHSSSPEHSTEHCKALELHVQGFIDVRWLMFHTNTPSIDK</sequence>
<proteinExistence type="predicted"/>
<dbReference type="PANTHER" id="PTHR32108:SF9">
    <property type="entry name" value="REVERSE TRANSCRIPTASE RNASE H-LIKE DOMAIN-CONTAINING PROTEIN"/>
    <property type="match status" value="1"/>
</dbReference>